<feature type="domain" description="Spore germination GerAC-like C-terminal" evidence="8">
    <location>
        <begin position="201"/>
        <end position="369"/>
    </location>
</feature>
<dbReference type="InterPro" id="IPR008844">
    <property type="entry name" value="Spore_GerAC-like"/>
</dbReference>
<dbReference type="PANTHER" id="PTHR35789:SF1">
    <property type="entry name" value="SPORE GERMINATION PROTEIN B3"/>
    <property type="match status" value="1"/>
</dbReference>
<evidence type="ECO:0000256" key="4">
    <source>
        <dbReference type="ARBA" id="ARBA00022729"/>
    </source>
</evidence>
<evidence type="ECO:0000256" key="5">
    <source>
        <dbReference type="ARBA" id="ARBA00023136"/>
    </source>
</evidence>
<dbReference type="NCBIfam" id="TIGR02887">
    <property type="entry name" value="spore_ger_x_C"/>
    <property type="match status" value="1"/>
</dbReference>
<dbReference type="GO" id="GO:0016020">
    <property type="term" value="C:membrane"/>
    <property type="evidence" value="ECO:0007669"/>
    <property type="project" value="UniProtKB-SubCell"/>
</dbReference>
<dbReference type="Pfam" id="PF25198">
    <property type="entry name" value="Spore_GerAC_N"/>
    <property type="match status" value="1"/>
</dbReference>
<evidence type="ECO:0000313" key="11">
    <source>
        <dbReference type="Proteomes" id="UP001056756"/>
    </source>
</evidence>
<evidence type="ECO:0000256" key="1">
    <source>
        <dbReference type="ARBA" id="ARBA00004635"/>
    </source>
</evidence>
<gene>
    <name evidence="10" type="ORF">NAG76_05610</name>
</gene>
<name>A0A9J6ZHQ8_9BACL</name>
<keyword evidence="4" id="KW-0732">Signal</keyword>
<dbReference type="InterPro" id="IPR038501">
    <property type="entry name" value="Spore_GerAC_C_sf"/>
</dbReference>
<keyword evidence="7" id="KW-0449">Lipoprotein</keyword>
<evidence type="ECO:0000259" key="9">
    <source>
        <dbReference type="Pfam" id="PF25198"/>
    </source>
</evidence>
<dbReference type="Gene3D" id="3.30.300.210">
    <property type="entry name" value="Nutrient germinant receptor protein C, domain 3"/>
    <property type="match status" value="1"/>
</dbReference>
<dbReference type="EMBL" id="CP097899">
    <property type="protein sequence ID" value="URN95723.1"/>
    <property type="molecule type" value="Genomic_DNA"/>
</dbReference>
<dbReference type="GO" id="GO:0009847">
    <property type="term" value="P:spore germination"/>
    <property type="evidence" value="ECO:0007669"/>
    <property type="project" value="InterPro"/>
</dbReference>
<dbReference type="Pfam" id="PF05504">
    <property type="entry name" value="Spore_GerAC"/>
    <property type="match status" value="1"/>
</dbReference>
<proteinExistence type="inferred from homology"/>
<keyword evidence="6" id="KW-0564">Palmitate</keyword>
<accession>A0A9J6ZHQ8</accession>
<dbReference type="PANTHER" id="PTHR35789">
    <property type="entry name" value="SPORE GERMINATION PROTEIN B3"/>
    <property type="match status" value="1"/>
</dbReference>
<evidence type="ECO:0000256" key="2">
    <source>
        <dbReference type="ARBA" id="ARBA00007886"/>
    </source>
</evidence>
<keyword evidence="3" id="KW-0309">Germination</keyword>
<reference evidence="10" key="1">
    <citation type="submission" date="2022-05" db="EMBL/GenBank/DDBJ databases">
        <title>Novel bacterial taxa in a minimal lignocellulolytic consortium and its capacity to transform plastics disclosed by genome-resolved metagenomics.</title>
        <authorList>
            <person name="Rodriguez C.A.D."/>
            <person name="Diaz-Garcia L."/>
            <person name="Herrera K."/>
            <person name="Tarazona N.A."/>
            <person name="Sproer C."/>
            <person name="Overmann J."/>
            <person name="Jimenez D.J."/>
        </authorList>
    </citation>
    <scope>NUCLEOTIDE SEQUENCE</scope>
    <source>
        <strain evidence="10">MAG5</strain>
    </source>
</reference>
<evidence type="ECO:0000256" key="7">
    <source>
        <dbReference type="ARBA" id="ARBA00023288"/>
    </source>
</evidence>
<dbReference type="AlphaFoldDB" id="A0A9J6ZHQ8"/>
<dbReference type="Proteomes" id="UP001056756">
    <property type="component" value="Chromosome"/>
</dbReference>
<dbReference type="InterPro" id="IPR057336">
    <property type="entry name" value="GerAC_N"/>
</dbReference>
<comment type="similarity">
    <text evidence="2">Belongs to the GerABKC lipoprotein family.</text>
</comment>
<dbReference type="KEGG" id="plig:NAG76_05610"/>
<evidence type="ECO:0000313" key="10">
    <source>
        <dbReference type="EMBL" id="URN95723.1"/>
    </source>
</evidence>
<evidence type="ECO:0000259" key="8">
    <source>
        <dbReference type="Pfam" id="PF05504"/>
    </source>
</evidence>
<comment type="subcellular location">
    <subcellularLocation>
        <location evidence="1">Membrane</location>
        <topology evidence="1">Lipid-anchor</topology>
    </subcellularLocation>
</comment>
<keyword evidence="5" id="KW-0472">Membrane</keyword>
<evidence type="ECO:0000256" key="6">
    <source>
        <dbReference type="ARBA" id="ARBA00023139"/>
    </source>
</evidence>
<feature type="domain" description="Spore germination protein N-terminal" evidence="9">
    <location>
        <begin position="22"/>
        <end position="191"/>
    </location>
</feature>
<evidence type="ECO:0000256" key="3">
    <source>
        <dbReference type="ARBA" id="ARBA00022544"/>
    </source>
</evidence>
<protein>
    <submittedName>
        <fullName evidence="10">Ger(X)C family spore germination protein</fullName>
    </submittedName>
</protein>
<sequence>MNPSRKLLLVCFYIVLLTGCWDQNLLKDTKLVMTSGFDVTKEGKLLGTIVIPIFTSSEGGAKVAESQIVSGEGDTTMDIEKELDLKISGQFDASKMIVILFGEEYAKQDIRPGLDLFYRDSKRTLVSNAAVVKGRANDLLNIKLNEKGSISAYLDGLFEGAQTDSVIPRQTRPMYSDLYDPATDIILPFIESKGNEAQFIGLALFDDAKYTGQNLDTTESTMYMLLADMRNKYAEIKVKVHENEVPESNNYIYISVLKSDRKLTVRGQDPDNISAHIQLNLKIEIIEDPKNNLDSFKKIDDLEKVTTEKLTELANTVIQKLQEANSDSLAIGRRLIAYHHNTWEKINWTEKYPTIEFDTNVKVEIVKHGIFN</sequence>
<organism evidence="10 11">
    <name type="scientific">Candidatus Pristimantibacillus lignocellulolyticus</name>
    <dbReference type="NCBI Taxonomy" id="2994561"/>
    <lineage>
        <taxon>Bacteria</taxon>
        <taxon>Bacillati</taxon>
        <taxon>Bacillota</taxon>
        <taxon>Bacilli</taxon>
        <taxon>Bacillales</taxon>
        <taxon>Paenibacillaceae</taxon>
        <taxon>Candidatus Pristimantibacillus</taxon>
    </lineage>
</organism>
<dbReference type="InterPro" id="IPR046953">
    <property type="entry name" value="Spore_GerAC-like_C"/>
</dbReference>
<dbReference type="PROSITE" id="PS51257">
    <property type="entry name" value="PROKAR_LIPOPROTEIN"/>
    <property type="match status" value="1"/>
</dbReference>